<dbReference type="InterPro" id="IPR006016">
    <property type="entry name" value="UspA"/>
</dbReference>
<evidence type="ECO:0000256" key="2">
    <source>
        <dbReference type="SAM" id="MobiDB-lite"/>
    </source>
</evidence>
<keyword evidence="5" id="KW-1185">Reference proteome</keyword>
<dbReference type="Gene3D" id="3.40.50.12370">
    <property type="match status" value="1"/>
</dbReference>
<evidence type="ECO:0000256" key="1">
    <source>
        <dbReference type="ARBA" id="ARBA00008791"/>
    </source>
</evidence>
<dbReference type="InterPro" id="IPR006015">
    <property type="entry name" value="Universal_stress_UspA"/>
</dbReference>
<feature type="domain" description="UspA" evidence="3">
    <location>
        <begin position="4"/>
        <end position="150"/>
    </location>
</feature>
<reference evidence="4" key="1">
    <citation type="submission" date="2020-08" db="EMBL/GenBank/DDBJ databases">
        <title>Whole genome shotgun sequence of Actinocatenispora sera NBRC 101916.</title>
        <authorList>
            <person name="Komaki H."/>
            <person name="Tamura T."/>
        </authorList>
    </citation>
    <scope>NUCLEOTIDE SEQUENCE</scope>
    <source>
        <strain evidence="4">NBRC 101916</strain>
    </source>
</reference>
<sequence>MPLRVLLGYDGSPAATVAIEATSSLFPRCRIRIATTWAPAFADDRLRSRLWTGRGHLDEFIAAMEHEGEREACRIASTGVTLAEAAGCDAEPLAVRSLGGDGIRLAELADSLPADLVVVGARGLTGARAVLGSVSDMVVHYATRPVLVVPHPLLEAEQAALPAGPVVVGFDGSSGASRALTVAHRLLPERQLLRATVDDGQVPLEAPTSSVPDERVTRLHLRGHGTSARDTAAALADCARDADAALVVVGSRGRSAVREILVGSVAVATLHHTHRPVLVVPAVADGSATQSSWSQSAGASGVDDIAAGRSPEARGGAAG</sequence>
<dbReference type="SUPFAM" id="SSF52402">
    <property type="entry name" value="Adenine nucleotide alpha hydrolases-like"/>
    <property type="match status" value="2"/>
</dbReference>
<dbReference type="Pfam" id="PF00582">
    <property type="entry name" value="Usp"/>
    <property type="match status" value="2"/>
</dbReference>
<dbReference type="EMBL" id="AP023354">
    <property type="protein sequence ID" value="BCJ31808.1"/>
    <property type="molecule type" value="Genomic_DNA"/>
</dbReference>
<evidence type="ECO:0000259" key="3">
    <source>
        <dbReference type="Pfam" id="PF00582"/>
    </source>
</evidence>
<dbReference type="PANTHER" id="PTHR46268">
    <property type="entry name" value="STRESS RESPONSE PROTEIN NHAX"/>
    <property type="match status" value="1"/>
</dbReference>
<dbReference type="InterPro" id="IPR014729">
    <property type="entry name" value="Rossmann-like_a/b/a_fold"/>
</dbReference>
<feature type="region of interest" description="Disordered" evidence="2">
    <location>
        <begin position="291"/>
        <end position="319"/>
    </location>
</feature>
<accession>A0A810LCV8</accession>
<proteinExistence type="inferred from homology"/>
<dbReference type="PANTHER" id="PTHR46268:SF6">
    <property type="entry name" value="UNIVERSAL STRESS PROTEIN UP12"/>
    <property type="match status" value="1"/>
</dbReference>
<dbReference type="Gene3D" id="3.40.50.620">
    <property type="entry name" value="HUPs"/>
    <property type="match status" value="1"/>
</dbReference>
<comment type="similarity">
    <text evidence="1">Belongs to the universal stress protein A family.</text>
</comment>
<organism evidence="4 5">
    <name type="scientific">Actinocatenispora sera</name>
    <dbReference type="NCBI Taxonomy" id="390989"/>
    <lineage>
        <taxon>Bacteria</taxon>
        <taxon>Bacillati</taxon>
        <taxon>Actinomycetota</taxon>
        <taxon>Actinomycetes</taxon>
        <taxon>Micromonosporales</taxon>
        <taxon>Micromonosporaceae</taxon>
        <taxon>Actinocatenispora</taxon>
    </lineage>
</organism>
<gene>
    <name evidence="4" type="ORF">Asera_59160</name>
</gene>
<dbReference type="KEGG" id="aser:Asera_59160"/>
<protein>
    <submittedName>
        <fullName evidence="4">Universal stress protein</fullName>
    </submittedName>
</protein>
<name>A0A810LCV8_9ACTN</name>
<dbReference type="Proteomes" id="UP000680750">
    <property type="component" value="Chromosome"/>
</dbReference>
<dbReference type="OrthoDB" id="3473874at2"/>
<feature type="domain" description="UspA" evidence="3">
    <location>
        <begin position="229"/>
        <end position="281"/>
    </location>
</feature>
<evidence type="ECO:0000313" key="5">
    <source>
        <dbReference type="Proteomes" id="UP000680750"/>
    </source>
</evidence>
<dbReference type="AlphaFoldDB" id="A0A810LCV8"/>
<dbReference type="PRINTS" id="PR01438">
    <property type="entry name" value="UNVRSLSTRESS"/>
</dbReference>
<evidence type="ECO:0000313" key="4">
    <source>
        <dbReference type="EMBL" id="BCJ31808.1"/>
    </source>
</evidence>
<dbReference type="RefSeq" id="WP_084130811.1">
    <property type="nucleotide sequence ID" value="NZ_AP023354.1"/>
</dbReference>
<feature type="compositionally biased region" description="Low complexity" evidence="2">
    <location>
        <begin position="291"/>
        <end position="301"/>
    </location>
</feature>